<dbReference type="GO" id="GO:0008320">
    <property type="term" value="F:protein transmembrane transporter activity"/>
    <property type="evidence" value="ECO:0007669"/>
    <property type="project" value="TreeGrafter"/>
</dbReference>
<keyword evidence="7" id="KW-1133">Transmembrane helix</keyword>
<proteinExistence type="inferred from homology"/>
<dbReference type="Gramene" id="CMS471CT">
    <property type="protein sequence ID" value="CMS471CT"/>
    <property type="gene ID" value="CMS471C"/>
</dbReference>
<accession>M1VM69</accession>
<dbReference type="KEGG" id="cme:CYME_CMS471C"/>
<keyword evidence="5" id="KW-0999">Mitochondrion inner membrane</keyword>
<keyword evidence="4" id="KW-0812">Transmembrane</keyword>
<dbReference type="PANTHER" id="PTHR10485">
    <property type="entry name" value="MITOCHONDRIAL IMPORT INNER MEMBRANE TRANSLOCASE SUBUNIT TIM-17"/>
    <property type="match status" value="1"/>
</dbReference>
<reference evidence="12 13" key="1">
    <citation type="journal article" date="2004" name="Nature">
        <title>Genome sequence of the ultrasmall unicellular red alga Cyanidioschyzon merolae 10D.</title>
        <authorList>
            <person name="Matsuzaki M."/>
            <person name="Misumi O."/>
            <person name="Shin-i T."/>
            <person name="Maruyama S."/>
            <person name="Takahara M."/>
            <person name="Miyagishima S."/>
            <person name="Mori T."/>
            <person name="Nishida K."/>
            <person name="Yagisawa F."/>
            <person name="Nishida K."/>
            <person name="Yoshida Y."/>
            <person name="Nishimura Y."/>
            <person name="Nakao S."/>
            <person name="Kobayashi T."/>
            <person name="Momoyama Y."/>
            <person name="Higashiyama T."/>
            <person name="Minoda A."/>
            <person name="Sano M."/>
            <person name="Nomoto H."/>
            <person name="Oishi K."/>
            <person name="Hayashi H."/>
            <person name="Ohta F."/>
            <person name="Nishizaka S."/>
            <person name="Haga S."/>
            <person name="Miura S."/>
            <person name="Morishita T."/>
            <person name="Kabeya Y."/>
            <person name="Terasawa K."/>
            <person name="Suzuki Y."/>
            <person name="Ishii Y."/>
            <person name="Asakawa S."/>
            <person name="Takano H."/>
            <person name="Ohta N."/>
            <person name="Kuroiwa H."/>
            <person name="Tanaka K."/>
            <person name="Shimizu N."/>
            <person name="Sugano S."/>
            <person name="Sato N."/>
            <person name="Nozaki H."/>
            <person name="Ogasawara N."/>
            <person name="Kohara Y."/>
            <person name="Kuroiwa T."/>
        </authorList>
    </citation>
    <scope>NUCLEOTIDE SEQUENCE [LARGE SCALE GENOMIC DNA]</scope>
    <source>
        <strain evidence="12 13">10D</strain>
    </source>
</reference>
<dbReference type="AlphaFoldDB" id="M1VM69"/>
<evidence type="ECO:0000313" key="13">
    <source>
        <dbReference type="Proteomes" id="UP000007014"/>
    </source>
</evidence>
<dbReference type="OMA" id="WEPCPWR"/>
<keyword evidence="10" id="KW-0472">Membrane</keyword>
<gene>
    <name evidence="12" type="ORF">CYME_CMS471C</name>
</gene>
<dbReference type="EMBL" id="AP006501">
    <property type="protein sequence ID" value="BAM83018.1"/>
    <property type="molecule type" value="Genomic_DNA"/>
</dbReference>
<name>M1VM69_CYAM1</name>
<keyword evidence="6" id="KW-0653">Protein transport</keyword>
<dbReference type="GO" id="GO:0005744">
    <property type="term" value="C:TIM23 mitochondrial import inner membrane translocase complex"/>
    <property type="evidence" value="ECO:0007669"/>
    <property type="project" value="TreeGrafter"/>
</dbReference>
<evidence type="ECO:0000313" key="12">
    <source>
        <dbReference type="EMBL" id="BAM83018.1"/>
    </source>
</evidence>
<evidence type="ECO:0000256" key="7">
    <source>
        <dbReference type="ARBA" id="ARBA00022989"/>
    </source>
</evidence>
<keyword evidence="13" id="KW-1185">Reference proteome</keyword>
<evidence type="ECO:0000256" key="10">
    <source>
        <dbReference type="ARBA" id="ARBA00023136"/>
    </source>
</evidence>
<dbReference type="STRING" id="280699.M1VM69"/>
<evidence type="ECO:0000256" key="5">
    <source>
        <dbReference type="ARBA" id="ARBA00022792"/>
    </source>
</evidence>
<evidence type="ECO:0000256" key="9">
    <source>
        <dbReference type="ARBA" id="ARBA00023128"/>
    </source>
</evidence>
<dbReference type="GO" id="GO:0030150">
    <property type="term" value="P:protein import into mitochondrial matrix"/>
    <property type="evidence" value="ECO:0007669"/>
    <property type="project" value="TreeGrafter"/>
</dbReference>
<comment type="subcellular location">
    <subcellularLocation>
        <location evidence="1">Mitochondrion inner membrane</location>
        <topology evidence="1">Multi-pass membrane protein</topology>
    </subcellularLocation>
</comment>
<dbReference type="Pfam" id="PF02466">
    <property type="entry name" value="Tim17"/>
    <property type="match status" value="1"/>
</dbReference>
<evidence type="ECO:0000256" key="1">
    <source>
        <dbReference type="ARBA" id="ARBA00004448"/>
    </source>
</evidence>
<sequence>MASTGSAPIEHAREPCPDRILDDVGGAFCMGAIGGSIWHFVKGMRNSPRGQRLLGSIDAVKLRAPTLGGSFAVWGGLFSTFDCAIGGLRGVEDPYNAIASGAITGGVLSARSGLRASARSALIGGVLLAIIEGLGIMLTRMTAEMGPTPEEVERMRREFAEQQHRQRLEGGAGTRTADGFAAPADERLGMGANDVVLTENSGVRVGGSADPSSHSGQNEPERRGGGFLRSLFGS</sequence>
<protein>
    <submittedName>
        <fullName evidence="12">Mitochondrial presequence translocase subunit Tim17</fullName>
    </submittedName>
</protein>
<evidence type="ECO:0000256" key="6">
    <source>
        <dbReference type="ARBA" id="ARBA00022927"/>
    </source>
</evidence>
<evidence type="ECO:0000256" key="2">
    <source>
        <dbReference type="ARBA" id="ARBA00008444"/>
    </source>
</evidence>
<evidence type="ECO:0000256" key="3">
    <source>
        <dbReference type="ARBA" id="ARBA00022448"/>
    </source>
</evidence>
<feature type="region of interest" description="Disordered" evidence="11">
    <location>
        <begin position="199"/>
        <end position="234"/>
    </location>
</feature>
<keyword evidence="9" id="KW-0496">Mitochondrion</keyword>
<dbReference type="Proteomes" id="UP000007014">
    <property type="component" value="Chromosome 19"/>
</dbReference>
<organism evidence="12 13">
    <name type="scientific">Cyanidioschyzon merolae (strain NIES-3377 / 10D)</name>
    <name type="common">Unicellular red alga</name>
    <dbReference type="NCBI Taxonomy" id="280699"/>
    <lineage>
        <taxon>Eukaryota</taxon>
        <taxon>Rhodophyta</taxon>
        <taxon>Bangiophyceae</taxon>
        <taxon>Cyanidiales</taxon>
        <taxon>Cyanidiaceae</taxon>
        <taxon>Cyanidioschyzon</taxon>
    </lineage>
</organism>
<evidence type="ECO:0000256" key="4">
    <source>
        <dbReference type="ARBA" id="ARBA00022692"/>
    </source>
</evidence>
<keyword evidence="8" id="KW-0811">Translocation</keyword>
<dbReference type="GeneID" id="16997569"/>
<dbReference type="HOGENOM" id="CLU_087811_0_0_1"/>
<keyword evidence="3" id="KW-0813">Transport</keyword>
<evidence type="ECO:0000256" key="11">
    <source>
        <dbReference type="SAM" id="MobiDB-lite"/>
    </source>
</evidence>
<dbReference type="PANTHER" id="PTHR10485:SF0">
    <property type="entry name" value="AT05822P-RELATED"/>
    <property type="match status" value="1"/>
</dbReference>
<dbReference type="RefSeq" id="XP_005539054.1">
    <property type="nucleotide sequence ID" value="XM_005538997.1"/>
</dbReference>
<evidence type="ECO:0000256" key="8">
    <source>
        <dbReference type="ARBA" id="ARBA00023010"/>
    </source>
</evidence>
<dbReference type="OrthoDB" id="2261329at2759"/>
<dbReference type="eggNOG" id="KOG1652">
    <property type="taxonomic scope" value="Eukaryota"/>
</dbReference>
<reference evidence="12 13" key="2">
    <citation type="journal article" date="2007" name="BMC Biol.">
        <title>A 100%-complete sequence reveals unusually simple genomic features in the hot-spring red alga Cyanidioschyzon merolae.</title>
        <authorList>
            <person name="Nozaki H."/>
            <person name="Takano H."/>
            <person name="Misumi O."/>
            <person name="Terasawa K."/>
            <person name="Matsuzaki M."/>
            <person name="Maruyama S."/>
            <person name="Nishida K."/>
            <person name="Yagisawa F."/>
            <person name="Yoshida Y."/>
            <person name="Fujiwara T."/>
            <person name="Takio S."/>
            <person name="Tamura K."/>
            <person name="Chung S.J."/>
            <person name="Nakamura S."/>
            <person name="Kuroiwa H."/>
            <person name="Tanaka K."/>
            <person name="Sato N."/>
            <person name="Kuroiwa T."/>
        </authorList>
    </citation>
    <scope>NUCLEOTIDE SEQUENCE [LARGE SCALE GENOMIC DNA]</scope>
    <source>
        <strain evidence="12 13">10D</strain>
    </source>
</reference>
<comment type="similarity">
    <text evidence="2">Belongs to the Tim17/Tim22/Tim23 family.</text>
</comment>